<name>C8PR89_9SPIR</name>
<organism evidence="1 2">
    <name type="scientific">Treponema vincentii ATCC 35580</name>
    <dbReference type="NCBI Taxonomy" id="596324"/>
    <lineage>
        <taxon>Bacteria</taxon>
        <taxon>Pseudomonadati</taxon>
        <taxon>Spirochaetota</taxon>
        <taxon>Spirochaetia</taxon>
        <taxon>Spirochaetales</taxon>
        <taxon>Treponemataceae</taxon>
        <taxon>Treponema</taxon>
    </lineage>
</organism>
<gene>
    <name evidence="1" type="ORF">TREVI0001_0780</name>
</gene>
<dbReference type="eggNOG" id="ENOG5034BGE">
    <property type="taxonomic scope" value="Bacteria"/>
</dbReference>
<sequence>MKQLLCITSYFFLFAVSFFYPDSFRVSNMHTYTFTTEVFEPVSLTIGYNDAVAFSVKSDFLFLEGIELELKQDKTSMNYPNSIAYTVYTDIKPEPTKKHIDYSAKAITTALLPNRFSHIIRIPVKKEYSFKQIKNSEILLYNSLNAANPFMLRLNPVMKGLPEDFEQASFTVIVRPLLIAEGGLKLKLQFPDNEEQKPVTVKLNNEYLTRFDELQLLLPGTYSVSINSDAYRTEMRSCIIERGKITQLEVQLKSITPLLHIQAPENVAVFLDGQEIPLSKEPLPVEIGVHTVVFKMGSYELTRQITVETGKTYQLAMTMDVLLQEIEN</sequence>
<dbReference type="RefSeq" id="WP_006189050.1">
    <property type="nucleotide sequence ID" value="NZ_ACYH01000041.1"/>
</dbReference>
<dbReference type="Proteomes" id="UP000004509">
    <property type="component" value="Unassembled WGS sequence"/>
</dbReference>
<accession>C8PR89</accession>
<evidence type="ECO:0008006" key="3">
    <source>
        <dbReference type="Google" id="ProtNLM"/>
    </source>
</evidence>
<reference evidence="1 2" key="1">
    <citation type="submission" date="2009-07" db="EMBL/GenBank/DDBJ databases">
        <authorList>
            <person name="Madupu R."/>
            <person name="Sebastian Y."/>
            <person name="Durkin A.S."/>
            <person name="Torralba M."/>
            <person name="Methe B."/>
            <person name="Sutton G.G."/>
            <person name="Strausberg R.L."/>
            <person name="Nelson K.E."/>
        </authorList>
    </citation>
    <scope>NUCLEOTIDE SEQUENCE [LARGE SCALE GENOMIC DNA]</scope>
    <source>
        <strain evidence="1 2">ATCC 35580</strain>
    </source>
</reference>
<proteinExistence type="predicted"/>
<dbReference type="EMBL" id="ACYH01000041">
    <property type="protein sequence ID" value="EEV20014.1"/>
    <property type="molecule type" value="Genomic_DNA"/>
</dbReference>
<dbReference type="STRING" id="596324.TREVI0001_0780"/>
<evidence type="ECO:0000313" key="1">
    <source>
        <dbReference type="EMBL" id="EEV20014.1"/>
    </source>
</evidence>
<evidence type="ECO:0000313" key="2">
    <source>
        <dbReference type="Proteomes" id="UP000004509"/>
    </source>
</evidence>
<comment type="caution">
    <text evidence="1">The sequence shown here is derived from an EMBL/GenBank/DDBJ whole genome shotgun (WGS) entry which is preliminary data.</text>
</comment>
<dbReference type="AlphaFoldDB" id="C8PR89"/>
<dbReference type="OrthoDB" id="358240at2"/>
<protein>
    <recommendedName>
        <fullName evidence="3">PEGA domain-containing protein</fullName>
    </recommendedName>
</protein>